<evidence type="ECO:0000256" key="1">
    <source>
        <dbReference type="SAM" id="MobiDB-lite"/>
    </source>
</evidence>
<dbReference type="PANTHER" id="PTHR43694">
    <property type="entry name" value="RIBONUCLEASE J"/>
    <property type="match status" value="1"/>
</dbReference>
<name>A0ABD3EF79_9LAMI</name>
<evidence type="ECO:0000313" key="4">
    <source>
        <dbReference type="Proteomes" id="UP001632038"/>
    </source>
</evidence>
<dbReference type="EMBL" id="JAVIJP010000006">
    <property type="protein sequence ID" value="KAL3651790.1"/>
    <property type="molecule type" value="Genomic_DNA"/>
</dbReference>
<keyword evidence="4" id="KW-1185">Reference proteome</keyword>
<feature type="domain" description="Myb-like" evidence="2">
    <location>
        <begin position="73"/>
        <end position="137"/>
    </location>
</feature>
<organism evidence="3 4">
    <name type="scientific">Castilleja foliolosa</name>
    <dbReference type="NCBI Taxonomy" id="1961234"/>
    <lineage>
        <taxon>Eukaryota</taxon>
        <taxon>Viridiplantae</taxon>
        <taxon>Streptophyta</taxon>
        <taxon>Embryophyta</taxon>
        <taxon>Tracheophyta</taxon>
        <taxon>Spermatophyta</taxon>
        <taxon>Magnoliopsida</taxon>
        <taxon>eudicotyledons</taxon>
        <taxon>Gunneridae</taxon>
        <taxon>Pentapetalae</taxon>
        <taxon>asterids</taxon>
        <taxon>lamiids</taxon>
        <taxon>Lamiales</taxon>
        <taxon>Orobanchaceae</taxon>
        <taxon>Pedicularideae</taxon>
        <taxon>Castillejinae</taxon>
        <taxon>Castilleja</taxon>
    </lineage>
</organism>
<dbReference type="InterPro" id="IPR001005">
    <property type="entry name" value="SANT/Myb"/>
</dbReference>
<evidence type="ECO:0000313" key="3">
    <source>
        <dbReference type="EMBL" id="KAL3651790.1"/>
    </source>
</evidence>
<dbReference type="Pfam" id="PF13837">
    <property type="entry name" value="Myb_DNA-bind_4"/>
    <property type="match status" value="1"/>
</dbReference>
<dbReference type="AlphaFoldDB" id="A0ABD3EF79"/>
<dbReference type="Gene3D" id="1.10.10.60">
    <property type="entry name" value="Homeodomain-like"/>
    <property type="match status" value="1"/>
</dbReference>
<accession>A0ABD3EF79</accession>
<sequence>MVGPFFDSVKRTRIVVEDKVPNVDESYDFQKSVESIPVLFNQQEDVGVLPETVHREKDKEIDSGLPESHSKPSKTEKRNKWKSEEVKKLIKMRGELHSRFKVLKGRMALWEEISSNLLLDGISRSPGQCKSLWASLVHKYDESKTDTKAQQSWPYFEDVDKILSDLETISRK</sequence>
<dbReference type="PANTHER" id="PTHR43694:SF1">
    <property type="entry name" value="RIBONUCLEASE J"/>
    <property type="match status" value="1"/>
</dbReference>
<dbReference type="PROSITE" id="PS50090">
    <property type="entry name" value="MYB_LIKE"/>
    <property type="match status" value="1"/>
</dbReference>
<comment type="caution">
    <text evidence="3">The sequence shown here is derived from an EMBL/GenBank/DDBJ whole genome shotgun (WGS) entry which is preliminary data.</text>
</comment>
<gene>
    <name evidence="3" type="ORF">CASFOL_004792</name>
</gene>
<proteinExistence type="predicted"/>
<dbReference type="InterPro" id="IPR044822">
    <property type="entry name" value="Myb_DNA-bind_4"/>
</dbReference>
<dbReference type="CDD" id="cd12203">
    <property type="entry name" value="GT1"/>
    <property type="match status" value="1"/>
</dbReference>
<reference evidence="4" key="1">
    <citation type="journal article" date="2024" name="IScience">
        <title>Strigolactones Initiate the Formation of Haustorium-like Structures in Castilleja.</title>
        <authorList>
            <person name="Buerger M."/>
            <person name="Peterson D."/>
            <person name="Chory J."/>
        </authorList>
    </citation>
    <scope>NUCLEOTIDE SEQUENCE [LARGE SCALE GENOMIC DNA]</scope>
</reference>
<dbReference type="Proteomes" id="UP001632038">
    <property type="component" value="Unassembled WGS sequence"/>
</dbReference>
<protein>
    <recommendedName>
        <fullName evidence="2">Myb-like domain-containing protein</fullName>
    </recommendedName>
</protein>
<evidence type="ECO:0000259" key="2">
    <source>
        <dbReference type="PROSITE" id="PS50090"/>
    </source>
</evidence>
<feature type="region of interest" description="Disordered" evidence="1">
    <location>
        <begin position="53"/>
        <end position="81"/>
    </location>
</feature>